<dbReference type="KEGG" id="vra:106764190"/>
<dbReference type="InterPro" id="IPR051105">
    <property type="entry name" value="WWC/KIBRA_Hippo_Reg"/>
</dbReference>
<reference evidence="1" key="1">
    <citation type="journal article" date="2014" name="Nat. Commun.">
        <title>Genome sequence of mungbean and insights into evolution within Vigna species.</title>
        <authorList>
            <person name="Kang Y.J."/>
            <person name="Kim S.K."/>
            <person name="Kim M.Y."/>
            <person name="Lestari P."/>
            <person name="Kim K.H."/>
            <person name="Ha B.K."/>
            <person name="Jun T.H."/>
            <person name="Hwang W.J."/>
            <person name="Lee T."/>
            <person name="Lee J."/>
            <person name="Shim S."/>
            <person name="Yoon M.Y."/>
            <person name="Jang Y.E."/>
            <person name="Han K.S."/>
            <person name="Taeprayoon P."/>
            <person name="Yoon N."/>
            <person name="Somta P."/>
            <person name="Tanya P."/>
            <person name="Kim K.S."/>
            <person name="Gwag J.G."/>
            <person name="Moon J.K."/>
            <person name="Lee Y.H."/>
            <person name="Park B.S."/>
            <person name="Bombarely A."/>
            <person name="Doyle J.J."/>
            <person name="Jackson S.A."/>
            <person name="Schafleitner R."/>
            <person name="Srinives P."/>
            <person name="Varshney R.K."/>
            <person name="Lee S.H."/>
        </authorList>
    </citation>
    <scope>NUCLEOTIDE SEQUENCE [LARGE SCALE GENOMIC DNA]</scope>
    <source>
        <strain evidence="1">cv. VC1973A</strain>
    </source>
</reference>
<reference evidence="2" key="2">
    <citation type="submission" date="2025-08" db="UniProtKB">
        <authorList>
            <consortium name="RefSeq"/>
        </authorList>
    </citation>
    <scope>IDENTIFICATION</scope>
    <source>
        <tissue evidence="2">Leaf</tissue>
    </source>
</reference>
<dbReference type="PANTHER" id="PTHR14791">
    <property type="entry name" value="BOMB/KIRA PROTEINS"/>
    <property type="match status" value="1"/>
</dbReference>
<dbReference type="AlphaFoldDB" id="A0A1S3UD20"/>
<proteinExistence type="predicted"/>
<dbReference type="PANTHER" id="PTHR14791:SF42">
    <property type="entry name" value="F16L1.2 PROTEIN"/>
    <property type="match status" value="1"/>
</dbReference>
<evidence type="ECO:0000313" key="1">
    <source>
        <dbReference type="Proteomes" id="UP000087766"/>
    </source>
</evidence>
<sequence>MVSFHKALSETPITEVPAEFESPPRKRKCQEETLTEEFFKIHPTDAEKRKSIFGIELHLETPLPSHKLRQYLTIQSGQIHLNNAGMGMMKTPDLERNSDPKASSLGQMSLDLELSLKKKEESYDINEKNCGSTRGTFGEHDLLIESSKCDKMDDSGALSRPPSWLSSDGDQKEMIATVCMRCHMLIMLCKSSPTCPNCKFMHPPDQNPSKFLKRKKVEPLSC</sequence>
<name>A0A1S3UD20_VIGRR</name>
<dbReference type="Proteomes" id="UP000087766">
    <property type="component" value="Chromosome 6"/>
</dbReference>
<gene>
    <name evidence="2" type="primary">LOC106764190</name>
</gene>
<dbReference type="STRING" id="3916.A0A1S3UD20"/>
<accession>A0A1S3UD20</accession>
<evidence type="ECO:0000313" key="2">
    <source>
        <dbReference type="RefSeq" id="XP_014503916.1"/>
    </source>
</evidence>
<dbReference type="OrthoDB" id="1424894at2759"/>
<dbReference type="RefSeq" id="XP_014503916.1">
    <property type="nucleotide sequence ID" value="XM_014648430.2"/>
</dbReference>
<protein>
    <submittedName>
        <fullName evidence="2">Uncharacterized protein LOC106764190</fullName>
    </submittedName>
</protein>
<organism evidence="1 2">
    <name type="scientific">Vigna radiata var. radiata</name>
    <name type="common">Mung bean</name>
    <name type="synonym">Phaseolus aureus</name>
    <dbReference type="NCBI Taxonomy" id="3916"/>
    <lineage>
        <taxon>Eukaryota</taxon>
        <taxon>Viridiplantae</taxon>
        <taxon>Streptophyta</taxon>
        <taxon>Embryophyta</taxon>
        <taxon>Tracheophyta</taxon>
        <taxon>Spermatophyta</taxon>
        <taxon>Magnoliopsida</taxon>
        <taxon>eudicotyledons</taxon>
        <taxon>Gunneridae</taxon>
        <taxon>Pentapetalae</taxon>
        <taxon>rosids</taxon>
        <taxon>fabids</taxon>
        <taxon>Fabales</taxon>
        <taxon>Fabaceae</taxon>
        <taxon>Papilionoideae</taxon>
        <taxon>50 kb inversion clade</taxon>
        <taxon>NPAAA clade</taxon>
        <taxon>indigoferoid/millettioid clade</taxon>
        <taxon>Phaseoleae</taxon>
        <taxon>Vigna</taxon>
    </lineage>
</organism>
<dbReference type="GeneID" id="106764190"/>
<keyword evidence="1" id="KW-1185">Reference proteome</keyword>